<dbReference type="Pfam" id="PF01312">
    <property type="entry name" value="Bac_export_2"/>
    <property type="match status" value="1"/>
</dbReference>
<keyword evidence="5 9" id="KW-1133">Transmembrane helix</keyword>
<organism evidence="10 11">
    <name type="scientific">Marinibactrum halimedae</name>
    <dbReference type="NCBI Taxonomy" id="1444977"/>
    <lineage>
        <taxon>Bacteria</taxon>
        <taxon>Pseudomonadati</taxon>
        <taxon>Pseudomonadota</taxon>
        <taxon>Gammaproteobacteria</taxon>
        <taxon>Cellvibrionales</taxon>
        <taxon>Cellvibrionaceae</taxon>
        <taxon>Marinibactrum</taxon>
    </lineage>
</organism>
<evidence type="ECO:0000256" key="4">
    <source>
        <dbReference type="ARBA" id="ARBA00022692"/>
    </source>
</evidence>
<dbReference type="GO" id="GO:0005886">
    <property type="term" value="C:plasma membrane"/>
    <property type="evidence" value="ECO:0007669"/>
    <property type="project" value="UniProtKB-SubCell"/>
</dbReference>
<dbReference type="PANTHER" id="PTHR30531">
    <property type="entry name" value="FLAGELLAR BIOSYNTHETIC PROTEIN FLHB"/>
    <property type="match status" value="1"/>
</dbReference>
<proteinExistence type="inferred from homology"/>
<dbReference type="NCBIfam" id="TIGR01404">
    <property type="entry name" value="FlhB_rel_III"/>
    <property type="match status" value="1"/>
</dbReference>
<evidence type="ECO:0000256" key="7">
    <source>
        <dbReference type="ARBA" id="ARBA00023136"/>
    </source>
</evidence>
<dbReference type="Gene3D" id="6.10.250.2080">
    <property type="match status" value="1"/>
</dbReference>
<feature type="compositionally biased region" description="Polar residues" evidence="8">
    <location>
        <begin position="1"/>
        <end position="13"/>
    </location>
</feature>
<evidence type="ECO:0000256" key="1">
    <source>
        <dbReference type="ARBA" id="ARBA00004651"/>
    </source>
</evidence>
<dbReference type="InterPro" id="IPR006135">
    <property type="entry name" value="T3SS_substrate_exporter"/>
</dbReference>
<accession>A0AA37WK95</accession>
<dbReference type="GO" id="GO:0009306">
    <property type="term" value="P:protein secretion"/>
    <property type="evidence" value="ECO:0007669"/>
    <property type="project" value="InterPro"/>
</dbReference>
<dbReference type="SUPFAM" id="SSF160544">
    <property type="entry name" value="EscU C-terminal domain-like"/>
    <property type="match status" value="1"/>
</dbReference>
<dbReference type="EMBL" id="BSPD01000017">
    <property type="protein sequence ID" value="GLS24678.1"/>
    <property type="molecule type" value="Genomic_DNA"/>
</dbReference>
<feature type="transmembrane region" description="Helical" evidence="9">
    <location>
        <begin position="75"/>
        <end position="105"/>
    </location>
</feature>
<feature type="transmembrane region" description="Helical" evidence="9">
    <location>
        <begin position="33"/>
        <end position="55"/>
    </location>
</feature>
<dbReference type="PRINTS" id="PR00950">
    <property type="entry name" value="TYPE3IMSPROT"/>
</dbReference>
<evidence type="ECO:0000256" key="9">
    <source>
        <dbReference type="SAM" id="Phobius"/>
    </source>
</evidence>
<gene>
    <name evidence="10" type="ORF">GCM10007877_03920</name>
</gene>
<comment type="subcellular location">
    <subcellularLocation>
        <location evidence="1">Cell membrane</location>
        <topology evidence="1">Multi-pass membrane protein</topology>
    </subcellularLocation>
</comment>
<comment type="caution">
    <text evidence="10">The sequence shown here is derived from an EMBL/GenBank/DDBJ whole genome shotgun (WGS) entry which is preliminary data.</text>
</comment>
<evidence type="ECO:0000313" key="11">
    <source>
        <dbReference type="Proteomes" id="UP001156870"/>
    </source>
</evidence>
<dbReference type="Gene3D" id="3.40.1690.10">
    <property type="entry name" value="secretion proteins EscU"/>
    <property type="match status" value="1"/>
</dbReference>
<keyword evidence="4 9" id="KW-0812">Transmembrane</keyword>
<keyword evidence="11" id="KW-1185">Reference proteome</keyword>
<dbReference type="PANTHER" id="PTHR30531:SF14">
    <property type="entry name" value="SURFACE PRESENTATION OF ANTIGENS PROTEIN SPAS"/>
    <property type="match status" value="1"/>
</dbReference>
<feature type="region of interest" description="Disordered" evidence="8">
    <location>
        <begin position="1"/>
        <end position="23"/>
    </location>
</feature>
<name>A0AA37WK95_9GAMM</name>
<evidence type="ECO:0000256" key="6">
    <source>
        <dbReference type="ARBA" id="ARBA00023026"/>
    </source>
</evidence>
<keyword evidence="7 9" id="KW-0472">Membrane</keyword>
<dbReference type="InterPro" id="IPR006307">
    <property type="entry name" value="BsaZ-like"/>
</dbReference>
<reference evidence="10 11" key="1">
    <citation type="journal article" date="2014" name="Int. J. Syst. Evol. Microbiol.">
        <title>Complete genome sequence of Corynebacterium casei LMG S-19264T (=DSM 44701T), isolated from a smear-ripened cheese.</title>
        <authorList>
            <consortium name="US DOE Joint Genome Institute (JGI-PGF)"/>
            <person name="Walter F."/>
            <person name="Albersmeier A."/>
            <person name="Kalinowski J."/>
            <person name="Ruckert C."/>
        </authorList>
    </citation>
    <scope>NUCLEOTIDE SEQUENCE [LARGE SCALE GENOMIC DNA]</scope>
    <source>
        <strain evidence="10 11">NBRC 110095</strain>
    </source>
</reference>
<keyword evidence="6" id="KW-0843">Virulence</keyword>
<feature type="transmembrane region" description="Helical" evidence="9">
    <location>
        <begin position="191"/>
        <end position="209"/>
    </location>
</feature>
<dbReference type="Proteomes" id="UP001156870">
    <property type="component" value="Unassembled WGS sequence"/>
</dbReference>
<dbReference type="InterPro" id="IPR029025">
    <property type="entry name" value="T3SS_substrate_exporter_C"/>
</dbReference>
<protein>
    <submittedName>
        <fullName evidence="10">EscU/YscU/HrcU family type III secretion system export apparatus switch protein</fullName>
    </submittedName>
</protein>
<dbReference type="AlphaFoldDB" id="A0AA37WK95"/>
<comment type="similarity">
    <text evidence="2">Belongs to the type III secretion exporter family.</text>
</comment>
<evidence type="ECO:0000256" key="3">
    <source>
        <dbReference type="ARBA" id="ARBA00022475"/>
    </source>
</evidence>
<keyword evidence="3" id="KW-1003">Cell membrane</keyword>
<evidence type="ECO:0000256" key="5">
    <source>
        <dbReference type="ARBA" id="ARBA00022989"/>
    </source>
</evidence>
<dbReference type="RefSeq" id="WP_232593671.1">
    <property type="nucleotide sequence ID" value="NZ_BSPD01000017.1"/>
</dbReference>
<sequence>MSGDSSSSKTEQPTPKKIRDAREKGQVAKSKEVVSLVLLLAIMGCFWLFSESMYLRVRALFELPQRYASLPLDQVIFPALMDALMAASVILAPILVTTFLFAIIANVAQTGGVFSGESIKPKLQNISFVNGFKKIFSPQNALEFVKSIIKIAVLSYMAWYVLKSDMQVLMNIPECGAECALYISGSMLMKLILYCLGVFIFLAGADFGLERFMYFKKLMMSIDEVRREYKETEGSPEIKGRRKELHRELMNEEVVKKRVTQSDVLITNPTHFAVGIRYDQELSQLPFIMIKGEMKLAEKIKGIAKKADVPIVENIPLARALYAKLEIDEKITEEFVEPVADVIRWLRDQSDA</sequence>
<evidence type="ECO:0000256" key="2">
    <source>
        <dbReference type="ARBA" id="ARBA00010690"/>
    </source>
</evidence>
<evidence type="ECO:0000313" key="10">
    <source>
        <dbReference type="EMBL" id="GLS24678.1"/>
    </source>
</evidence>
<evidence type="ECO:0000256" key="8">
    <source>
        <dbReference type="SAM" id="MobiDB-lite"/>
    </source>
</evidence>